<evidence type="ECO:0000259" key="11">
    <source>
        <dbReference type="PROSITE" id="PS50884"/>
    </source>
</evidence>
<feature type="region of interest" description="Disordered" evidence="10">
    <location>
        <begin position="1"/>
        <end position="35"/>
    </location>
</feature>
<keyword evidence="7 8" id="KW-0539">Nucleus</keyword>
<dbReference type="GO" id="GO:0008270">
    <property type="term" value="F:zinc ion binding"/>
    <property type="evidence" value="ECO:0007669"/>
    <property type="project" value="UniProtKB-KW"/>
</dbReference>
<evidence type="ECO:0000256" key="9">
    <source>
        <dbReference type="RuleBase" id="RU369094"/>
    </source>
</evidence>
<evidence type="ECO:0000256" key="7">
    <source>
        <dbReference type="ARBA" id="ARBA00023242"/>
    </source>
</evidence>
<dbReference type="PANTHER" id="PTHR31992:SF193">
    <property type="entry name" value="DOF ZINC FINGER PROTEIN DOF3.6"/>
    <property type="match status" value="1"/>
</dbReference>
<dbReference type="PROSITE" id="PS01361">
    <property type="entry name" value="ZF_DOF_1"/>
    <property type="match status" value="1"/>
</dbReference>
<protein>
    <recommendedName>
        <fullName evidence="9">Dof zinc finger protein</fullName>
    </recommendedName>
</protein>
<dbReference type="Pfam" id="PF02701">
    <property type="entry name" value="Zn_ribbon_Dof"/>
    <property type="match status" value="1"/>
</dbReference>
<dbReference type="InterPro" id="IPR045174">
    <property type="entry name" value="Dof"/>
</dbReference>
<keyword evidence="2 8" id="KW-0863">Zinc-finger</keyword>
<keyword evidence="5 8" id="KW-0238">DNA-binding</keyword>
<evidence type="ECO:0000256" key="6">
    <source>
        <dbReference type="ARBA" id="ARBA00023163"/>
    </source>
</evidence>
<keyword evidence="13" id="KW-1185">Reference proteome</keyword>
<dbReference type="GO" id="GO:0003700">
    <property type="term" value="F:DNA-binding transcription factor activity"/>
    <property type="evidence" value="ECO:0007669"/>
    <property type="project" value="UniProtKB-UniRule"/>
</dbReference>
<dbReference type="Proteomes" id="UP001151287">
    <property type="component" value="Unassembled WGS sequence"/>
</dbReference>
<feature type="domain" description="Dof-type" evidence="11">
    <location>
        <begin position="82"/>
        <end position="136"/>
    </location>
</feature>
<evidence type="ECO:0000256" key="8">
    <source>
        <dbReference type="PROSITE-ProRule" id="PRU00071"/>
    </source>
</evidence>
<name>A0A9Q0HR49_9POAL</name>
<dbReference type="OrthoDB" id="1927254at2759"/>
<dbReference type="AlphaFoldDB" id="A0A9Q0HR49"/>
<evidence type="ECO:0000256" key="2">
    <source>
        <dbReference type="ARBA" id="ARBA00022771"/>
    </source>
</evidence>
<comment type="caution">
    <text evidence="12">The sequence shown here is derived from an EMBL/GenBank/DDBJ whole genome shotgun (WGS) entry which is preliminary data.</text>
</comment>
<comment type="function">
    <text evidence="9">Transcription factor that binds specifically to a 5'-AA[AG]G-3' consensus core sequence.</text>
</comment>
<sequence length="261" mass="27684">MVFTSAPLYSDPSNWNQQPPHAQDQAGSNFSGASGSENYAIQVPPDFALASSTGANPIAADPTSLTANPIRLNKSPYPEPGLKCPRCDSTNTKFCYFNNYSLSQPRHFCRTCRRYWTRGGTLRNVPVGGGSRRNCKRSKVSSSNAKSTRSNSKALPSIRQVSTSSLGPDLGATTVSLGAHEMPIQLKLPQFPFIGALETALPTQMGVSNHLGLNSRYDELLCGSNNTGGVNAGTGSNNNNGLQPAAGLPSVNYSSPGNIFL</sequence>
<comment type="subcellular location">
    <subcellularLocation>
        <location evidence="8 9">Nucleus</location>
    </subcellularLocation>
</comment>
<proteinExistence type="predicted"/>
<gene>
    <name evidence="12" type="ORF">LUZ63_012154</name>
</gene>
<evidence type="ECO:0000256" key="5">
    <source>
        <dbReference type="ARBA" id="ARBA00023125"/>
    </source>
</evidence>
<reference evidence="12" key="1">
    <citation type="journal article" date="2022" name="Cell">
        <title>Repeat-based holocentromeres influence genome architecture and karyotype evolution.</title>
        <authorList>
            <person name="Hofstatter P.G."/>
            <person name="Thangavel G."/>
            <person name="Lux T."/>
            <person name="Neumann P."/>
            <person name="Vondrak T."/>
            <person name="Novak P."/>
            <person name="Zhang M."/>
            <person name="Costa L."/>
            <person name="Castellani M."/>
            <person name="Scott A."/>
            <person name="Toegelov H."/>
            <person name="Fuchs J."/>
            <person name="Mata-Sucre Y."/>
            <person name="Dias Y."/>
            <person name="Vanzela A.L.L."/>
            <person name="Huettel B."/>
            <person name="Almeida C.C.S."/>
            <person name="Simkova H."/>
            <person name="Souza G."/>
            <person name="Pedrosa-Harand A."/>
            <person name="Macas J."/>
            <person name="Mayer K.F.X."/>
            <person name="Houben A."/>
            <person name="Marques A."/>
        </authorList>
    </citation>
    <scope>NUCLEOTIDE SEQUENCE</scope>
    <source>
        <strain evidence="12">RhyBre1mFocal</strain>
    </source>
</reference>
<keyword evidence="1 9" id="KW-0479">Metal-binding</keyword>
<dbReference type="GO" id="GO:0003677">
    <property type="term" value="F:DNA binding"/>
    <property type="evidence" value="ECO:0007669"/>
    <property type="project" value="UniProtKB-UniRule"/>
</dbReference>
<dbReference type="PROSITE" id="PS50884">
    <property type="entry name" value="ZF_DOF_2"/>
    <property type="match status" value="1"/>
</dbReference>
<feature type="compositionally biased region" description="Polar residues" evidence="10">
    <location>
        <begin position="11"/>
        <end position="35"/>
    </location>
</feature>
<evidence type="ECO:0000313" key="12">
    <source>
        <dbReference type="EMBL" id="KAJ1695456.1"/>
    </source>
</evidence>
<evidence type="ECO:0000256" key="1">
    <source>
        <dbReference type="ARBA" id="ARBA00022723"/>
    </source>
</evidence>
<organism evidence="12 13">
    <name type="scientific">Rhynchospora breviuscula</name>
    <dbReference type="NCBI Taxonomy" id="2022672"/>
    <lineage>
        <taxon>Eukaryota</taxon>
        <taxon>Viridiplantae</taxon>
        <taxon>Streptophyta</taxon>
        <taxon>Embryophyta</taxon>
        <taxon>Tracheophyta</taxon>
        <taxon>Spermatophyta</taxon>
        <taxon>Magnoliopsida</taxon>
        <taxon>Liliopsida</taxon>
        <taxon>Poales</taxon>
        <taxon>Cyperaceae</taxon>
        <taxon>Cyperoideae</taxon>
        <taxon>Rhynchosporeae</taxon>
        <taxon>Rhynchospora</taxon>
    </lineage>
</organism>
<evidence type="ECO:0000313" key="13">
    <source>
        <dbReference type="Proteomes" id="UP001151287"/>
    </source>
</evidence>
<dbReference type="EMBL" id="JAMQYH010000003">
    <property type="protein sequence ID" value="KAJ1695456.1"/>
    <property type="molecule type" value="Genomic_DNA"/>
</dbReference>
<accession>A0A9Q0HR49</accession>
<dbReference type="GO" id="GO:0005634">
    <property type="term" value="C:nucleus"/>
    <property type="evidence" value="ECO:0007669"/>
    <property type="project" value="UniProtKB-SubCell"/>
</dbReference>
<dbReference type="PANTHER" id="PTHR31992">
    <property type="entry name" value="DOF ZINC FINGER PROTEIN DOF1.4-RELATED"/>
    <property type="match status" value="1"/>
</dbReference>
<feature type="compositionally biased region" description="Low complexity" evidence="10">
    <location>
        <begin position="140"/>
        <end position="154"/>
    </location>
</feature>
<dbReference type="InterPro" id="IPR003851">
    <property type="entry name" value="Znf_Dof"/>
</dbReference>
<keyword evidence="4 9" id="KW-0805">Transcription regulation</keyword>
<keyword evidence="6 9" id="KW-0804">Transcription</keyword>
<evidence type="ECO:0000256" key="10">
    <source>
        <dbReference type="SAM" id="MobiDB-lite"/>
    </source>
</evidence>
<keyword evidence="3 9" id="KW-0862">Zinc</keyword>
<evidence type="ECO:0000256" key="3">
    <source>
        <dbReference type="ARBA" id="ARBA00022833"/>
    </source>
</evidence>
<feature type="region of interest" description="Disordered" evidence="10">
    <location>
        <begin position="126"/>
        <end position="165"/>
    </location>
</feature>
<evidence type="ECO:0000256" key="4">
    <source>
        <dbReference type="ARBA" id="ARBA00023015"/>
    </source>
</evidence>